<proteinExistence type="inferred from homology"/>
<dbReference type="EMBL" id="HBGK01030093">
    <property type="protein sequence ID" value="CAD9288444.1"/>
    <property type="molecule type" value="Transcribed_RNA"/>
</dbReference>
<dbReference type="GO" id="GO:0001181">
    <property type="term" value="F:RNA polymerase I general transcription initiation factor activity"/>
    <property type="evidence" value="ECO:0007669"/>
    <property type="project" value="InterPro"/>
</dbReference>
<evidence type="ECO:0000313" key="4">
    <source>
        <dbReference type="EMBL" id="CAD9288444.1"/>
    </source>
</evidence>
<feature type="region of interest" description="Disordered" evidence="2">
    <location>
        <begin position="173"/>
        <end position="196"/>
    </location>
</feature>
<feature type="compositionally biased region" description="Acidic residues" evidence="2">
    <location>
        <begin position="272"/>
        <end position="281"/>
    </location>
</feature>
<dbReference type="PANTHER" id="PTHR12790:SF0">
    <property type="entry name" value="RNA POLYMERASE I-SPECIFIC TRANSCRIPTION INITIATION FACTOR RRN3-RELATED"/>
    <property type="match status" value="1"/>
</dbReference>
<feature type="compositionally biased region" description="Low complexity" evidence="2">
    <location>
        <begin position="130"/>
        <end position="140"/>
    </location>
</feature>
<dbReference type="GO" id="GO:0001042">
    <property type="term" value="F:RNA polymerase I core binding"/>
    <property type="evidence" value="ECO:0007669"/>
    <property type="project" value="TreeGrafter"/>
</dbReference>
<feature type="compositionally biased region" description="Acidic residues" evidence="2">
    <location>
        <begin position="288"/>
        <end position="300"/>
    </location>
</feature>
<protein>
    <submittedName>
        <fullName evidence="3">Uncharacterized protein</fullName>
    </submittedName>
</protein>
<name>A0A6U5M950_9STRA</name>
<dbReference type="PANTHER" id="PTHR12790">
    <property type="entry name" value="TRANSCRIPTION INITIATION FACTOR IA RRN3"/>
    <property type="match status" value="1"/>
</dbReference>
<sequence length="345" mass="38465">MRSNGSSSSCSFEHSVWECHSLFYTVCQGAFYMMCFRGKDAMEYYHNAVEYWEQRRDTKDDDEEEEAPYLELPHIDLNRQRWTALVSDPTLTPLRFCLSSVREEFLHVARVFGLVDDALIDNLLADTMESPSSSSSATPSRGNATTKPIRRRVKRRVASTVAVPSVVGIQTAGKASKAANKKKRRDSAGGIGGLGKNASNPLDSFFPFDPYLLRKSYPHVERYYRHWEGSIDIDDDSEGFDDAMEEDVEEEATSSPHGVDDVVADHTSALDMGDEGVLEEQEEKKKDDDEEEEHDDDDTVESQVTADDASTVVGNLGVVKAWSANNVTVVSHRPRGFSIESGGSW</sequence>
<gene>
    <name evidence="3" type="ORF">GOCE00092_LOCUS15700</name>
    <name evidence="4" type="ORF">GOCE00092_LOCUS15701</name>
</gene>
<dbReference type="GO" id="GO:0006361">
    <property type="term" value="P:transcription initiation at RNA polymerase I promoter"/>
    <property type="evidence" value="ECO:0007669"/>
    <property type="project" value="InterPro"/>
</dbReference>
<dbReference type="AlphaFoldDB" id="A0A6U5M950"/>
<dbReference type="InterPro" id="IPR007991">
    <property type="entry name" value="RNA_pol_I_trans_ini_fac_RRN3"/>
</dbReference>
<comment type="similarity">
    <text evidence="1">Belongs to the RRN3 family.</text>
</comment>
<dbReference type="EMBL" id="HBGK01030091">
    <property type="protein sequence ID" value="CAD9288442.1"/>
    <property type="molecule type" value="Transcribed_RNA"/>
</dbReference>
<reference evidence="3" key="1">
    <citation type="submission" date="2021-01" db="EMBL/GenBank/DDBJ databases">
        <authorList>
            <person name="Corre E."/>
            <person name="Pelletier E."/>
            <person name="Niang G."/>
            <person name="Scheremetjew M."/>
            <person name="Finn R."/>
            <person name="Kale V."/>
            <person name="Holt S."/>
            <person name="Cochrane G."/>
            <person name="Meng A."/>
            <person name="Brown T."/>
            <person name="Cohen L."/>
        </authorList>
    </citation>
    <scope>NUCLEOTIDE SEQUENCE</scope>
    <source>
        <strain evidence="3">CCMP 410</strain>
    </source>
</reference>
<accession>A0A6U5M950</accession>
<dbReference type="Pfam" id="PF05327">
    <property type="entry name" value="RRN3"/>
    <property type="match status" value="1"/>
</dbReference>
<evidence type="ECO:0000313" key="3">
    <source>
        <dbReference type="EMBL" id="CAD9288442.1"/>
    </source>
</evidence>
<feature type="region of interest" description="Disordered" evidence="2">
    <location>
        <begin position="129"/>
        <end position="155"/>
    </location>
</feature>
<feature type="region of interest" description="Disordered" evidence="2">
    <location>
        <begin position="244"/>
        <end position="310"/>
    </location>
</feature>
<dbReference type="GO" id="GO:0005634">
    <property type="term" value="C:nucleus"/>
    <property type="evidence" value="ECO:0007669"/>
    <property type="project" value="TreeGrafter"/>
</dbReference>
<evidence type="ECO:0000256" key="1">
    <source>
        <dbReference type="ARBA" id="ARBA00010098"/>
    </source>
</evidence>
<evidence type="ECO:0000256" key="2">
    <source>
        <dbReference type="SAM" id="MobiDB-lite"/>
    </source>
</evidence>
<organism evidence="3">
    <name type="scientific">Grammatophora oceanica</name>
    <dbReference type="NCBI Taxonomy" id="210454"/>
    <lineage>
        <taxon>Eukaryota</taxon>
        <taxon>Sar</taxon>
        <taxon>Stramenopiles</taxon>
        <taxon>Ochrophyta</taxon>
        <taxon>Bacillariophyta</taxon>
        <taxon>Fragilariophyceae</taxon>
        <taxon>Fragilariophycidae</taxon>
        <taxon>Rhabdonematales</taxon>
        <taxon>Grammatophoraceae</taxon>
        <taxon>Grammatophora</taxon>
    </lineage>
</organism>